<dbReference type="AlphaFoldDB" id="A0A1I7Y5E7"/>
<organism evidence="1 2">
    <name type="scientific">Steinernema glaseri</name>
    <dbReference type="NCBI Taxonomy" id="37863"/>
    <lineage>
        <taxon>Eukaryota</taxon>
        <taxon>Metazoa</taxon>
        <taxon>Ecdysozoa</taxon>
        <taxon>Nematoda</taxon>
        <taxon>Chromadorea</taxon>
        <taxon>Rhabditida</taxon>
        <taxon>Tylenchina</taxon>
        <taxon>Panagrolaimomorpha</taxon>
        <taxon>Strongyloidoidea</taxon>
        <taxon>Steinernematidae</taxon>
        <taxon>Steinernema</taxon>
    </lineage>
</organism>
<reference evidence="2" key="1">
    <citation type="submission" date="2016-11" db="UniProtKB">
        <authorList>
            <consortium name="WormBaseParasite"/>
        </authorList>
    </citation>
    <scope>IDENTIFICATION</scope>
</reference>
<dbReference type="Proteomes" id="UP000095287">
    <property type="component" value="Unplaced"/>
</dbReference>
<evidence type="ECO:0000313" key="2">
    <source>
        <dbReference type="WBParaSite" id="L893_g12853.t1"/>
    </source>
</evidence>
<keyword evidence="1" id="KW-1185">Reference proteome</keyword>
<protein>
    <submittedName>
        <fullName evidence="2">Secreted protein</fullName>
    </submittedName>
</protein>
<accession>A0A1I7Y5E7</accession>
<proteinExistence type="predicted"/>
<sequence>MMFGADIWQTLTPLQYSRVDSPLLFAIVLNFPTKEWFPYRFIRIFASSICSSYSYLCNVPPKGNLKRSFTSSAPLNVNSFNSDVRGHRTLLLLLALFHAPCMFNDLRQVAD</sequence>
<evidence type="ECO:0000313" key="1">
    <source>
        <dbReference type="Proteomes" id="UP000095287"/>
    </source>
</evidence>
<name>A0A1I7Y5E7_9BILA</name>
<dbReference type="WBParaSite" id="L893_g12853.t1">
    <property type="protein sequence ID" value="L893_g12853.t1"/>
    <property type="gene ID" value="L893_g12853"/>
</dbReference>